<dbReference type="OrthoDB" id="2575973at2759"/>
<feature type="signal peptide" evidence="1">
    <location>
        <begin position="1"/>
        <end position="18"/>
    </location>
</feature>
<proteinExistence type="predicted"/>
<dbReference type="EMBL" id="KN837392">
    <property type="protein sequence ID" value="KIJ25928.1"/>
    <property type="molecule type" value="Genomic_DNA"/>
</dbReference>
<dbReference type="AlphaFoldDB" id="A0A0C9TA68"/>
<sequence>MIVSRILFSFLSLGAISAVATPTPVVVSDEKRAIEKRADVSDISGVISTLRSNTNSILPQIDNLVSANQQTEDNISPLLQQLLTALTTAGTQINSFQSANQLAPVISPKQLRGCKPYRLRPLIASFGFDAALNTILVGLEILLQGVVQLLAALLRDLSALRTNLGFSLTEITLGLLSAL</sequence>
<name>A0A0C9TA68_SPHS4</name>
<keyword evidence="1" id="KW-0732">Signal</keyword>
<accession>A0A0C9TA68</accession>
<gene>
    <name evidence="2" type="ORF">M422DRAFT_273066</name>
</gene>
<reference evidence="2 3" key="1">
    <citation type="submission" date="2014-06" db="EMBL/GenBank/DDBJ databases">
        <title>Evolutionary Origins and Diversification of the Mycorrhizal Mutualists.</title>
        <authorList>
            <consortium name="DOE Joint Genome Institute"/>
            <consortium name="Mycorrhizal Genomics Consortium"/>
            <person name="Kohler A."/>
            <person name="Kuo A."/>
            <person name="Nagy L.G."/>
            <person name="Floudas D."/>
            <person name="Copeland A."/>
            <person name="Barry K.W."/>
            <person name="Cichocki N."/>
            <person name="Veneault-Fourrey C."/>
            <person name="LaButti K."/>
            <person name="Lindquist E.A."/>
            <person name="Lipzen A."/>
            <person name="Lundell T."/>
            <person name="Morin E."/>
            <person name="Murat C."/>
            <person name="Riley R."/>
            <person name="Ohm R."/>
            <person name="Sun H."/>
            <person name="Tunlid A."/>
            <person name="Henrissat B."/>
            <person name="Grigoriev I.V."/>
            <person name="Hibbett D.S."/>
            <person name="Martin F."/>
        </authorList>
    </citation>
    <scope>NUCLEOTIDE SEQUENCE [LARGE SCALE GENOMIC DNA]</scope>
    <source>
        <strain evidence="2 3">SS14</strain>
    </source>
</reference>
<dbReference type="HOGENOM" id="CLU_115519_1_0_1"/>
<evidence type="ECO:0000313" key="2">
    <source>
        <dbReference type="EMBL" id="KIJ25928.1"/>
    </source>
</evidence>
<organism evidence="2 3">
    <name type="scientific">Sphaerobolus stellatus (strain SS14)</name>
    <dbReference type="NCBI Taxonomy" id="990650"/>
    <lineage>
        <taxon>Eukaryota</taxon>
        <taxon>Fungi</taxon>
        <taxon>Dikarya</taxon>
        <taxon>Basidiomycota</taxon>
        <taxon>Agaricomycotina</taxon>
        <taxon>Agaricomycetes</taxon>
        <taxon>Phallomycetidae</taxon>
        <taxon>Geastrales</taxon>
        <taxon>Sphaerobolaceae</taxon>
        <taxon>Sphaerobolus</taxon>
    </lineage>
</organism>
<feature type="chain" id="PRO_5002213589" evidence="1">
    <location>
        <begin position="19"/>
        <end position="179"/>
    </location>
</feature>
<keyword evidence="3" id="KW-1185">Reference proteome</keyword>
<dbReference type="Proteomes" id="UP000054279">
    <property type="component" value="Unassembled WGS sequence"/>
</dbReference>
<evidence type="ECO:0000313" key="3">
    <source>
        <dbReference type="Proteomes" id="UP000054279"/>
    </source>
</evidence>
<evidence type="ECO:0000256" key="1">
    <source>
        <dbReference type="SAM" id="SignalP"/>
    </source>
</evidence>
<protein>
    <submittedName>
        <fullName evidence="2">Uncharacterized protein</fullName>
    </submittedName>
</protein>